<reference evidence="1" key="1">
    <citation type="submission" date="2020-01" db="EMBL/GenBank/DDBJ databases">
        <authorList>
            <person name="Meier V. D."/>
            <person name="Meier V D."/>
        </authorList>
    </citation>
    <scope>NUCLEOTIDE SEQUENCE</scope>
    <source>
        <strain evidence="1">HLG_WM_MAG_12</strain>
    </source>
</reference>
<dbReference type="InterPro" id="IPR010982">
    <property type="entry name" value="Lambda_DNA-bd_dom_sf"/>
</dbReference>
<proteinExistence type="predicted"/>
<dbReference type="InterPro" id="IPR014057">
    <property type="entry name" value="HI1420"/>
</dbReference>
<name>A0A6S6T8I9_9BACT</name>
<dbReference type="SUPFAM" id="SSF47413">
    <property type="entry name" value="lambda repressor-like DNA-binding domains"/>
    <property type="match status" value="1"/>
</dbReference>
<dbReference type="NCBIfam" id="TIGR02684">
    <property type="entry name" value="dnstrm_HI1420"/>
    <property type="match status" value="1"/>
</dbReference>
<dbReference type="PANTHER" id="PTHR40275:SF1">
    <property type="entry name" value="SSL7038 PROTEIN"/>
    <property type="match status" value="1"/>
</dbReference>
<dbReference type="GO" id="GO:0003677">
    <property type="term" value="F:DNA binding"/>
    <property type="evidence" value="ECO:0007669"/>
    <property type="project" value="InterPro"/>
</dbReference>
<dbReference type="AlphaFoldDB" id="A0A6S6T8I9"/>
<dbReference type="PANTHER" id="PTHR40275">
    <property type="entry name" value="SSL7038 PROTEIN"/>
    <property type="match status" value="1"/>
</dbReference>
<dbReference type="Pfam" id="PF21716">
    <property type="entry name" value="dnstrm_HI1420"/>
    <property type="match status" value="1"/>
</dbReference>
<organism evidence="1">
    <name type="scientific">uncultured Campylobacterales bacterium</name>
    <dbReference type="NCBI Taxonomy" id="352960"/>
    <lineage>
        <taxon>Bacteria</taxon>
        <taxon>Pseudomonadati</taxon>
        <taxon>Campylobacterota</taxon>
        <taxon>Epsilonproteobacteria</taxon>
        <taxon>Campylobacterales</taxon>
        <taxon>environmental samples</taxon>
    </lineage>
</organism>
<evidence type="ECO:0000313" key="1">
    <source>
        <dbReference type="EMBL" id="CAA6811443.1"/>
    </source>
</evidence>
<accession>A0A6S6T8I9</accession>
<sequence length="92" mass="10183">MHKITKFDLSEYLDSKESISEYLSQILKDGDMDEFLEALGNVAKSKGMSEISKNSGLGRQSLYKVFNNGAKPGFETINKIISSFGLEIKISA</sequence>
<dbReference type="EMBL" id="CACVAW010000044">
    <property type="protein sequence ID" value="CAA6811443.1"/>
    <property type="molecule type" value="Genomic_DNA"/>
</dbReference>
<protein>
    <submittedName>
        <fullName evidence="1">Toxin-antitoxin system, antitoxin component</fullName>
    </submittedName>
</protein>
<gene>
    <name evidence="1" type="ORF">HELGO_WM6435</name>
</gene>